<evidence type="ECO:0000313" key="2">
    <source>
        <dbReference type="Proteomes" id="UP000257109"/>
    </source>
</evidence>
<proteinExistence type="predicted"/>
<dbReference type="EMBL" id="QJKJ01007431">
    <property type="protein sequence ID" value="RDX83190.1"/>
    <property type="molecule type" value="Genomic_DNA"/>
</dbReference>
<dbReference type="AlphaFoldDB" id="A0A371FY79"/>
<gene>
    <name evidence="1" type="ORF">CR513_35911</name>
</gene>
<dbReference type="Proteomes" id="UP000257109">
    <property type="component" value="Unassembled WGS sequence"/>
</dbReference>
<sequence length="219" mass="25116">MDKLTSGLDQRIDAIISKNALTEKLSKVAKRHVSIVERQVLAIKKCNGIIHKKVMTIKQRTTQVYSNSTYSKAMVDPKIMDFQFFDSNGFEFQNLFKVQGLHVFVQLDNAHFSYLVKVFYNNLTISSDAIMIKLGVEVRTIKSAGNLTIKDRLLHYTYVHILIPCGAIMHKEQISYYIYHYMHKGKEKPLMPLPYCILITKILEYHGIDSVGDGEITPD</sequence>
<accession>A0A371FY79</accession>
<organism evidence="1 2">
    <name type="scientific">Mucuna pruriens</name>
    <name type="common">Velvet bean</name>
    <name type="synonym">Dolichos pruriens</name>
    <dbReference type="NCBI Taxonomy" id="157652"/>
    <lineage>
        <taxon>Eukaryota</taxon>
        <taxon>Viridiplantae</taxon>
        <taxon>Streptophyta</taxon>
        <taxon>Embryophyta</taxon>
        <taxon>Tracheophyta</taxon>
        <taxon>Spermatophyta</taxon>
        <taxon>Magnoliopsida</taxon>
        <taxon>eudicotyledons</taxon>
        <taxon>Gunneridae</taxon>
        <taxon>Pentapetalae</taxon>
        <taxon>rosids</taxon>
        <taxon>fabids</taxon>
        <taxon>Fabales</taxon>
        <taxon>Fabaceae</taxon>
        <taxon>Papilionoideae</taxon>
        <taxon>50 kb inversion clade</taxon>
        <taxon>NPAAA clade</taxon>
        <taxon>indigoferoid/millettioid clade</taxon>
        <taxon>Phaseoleae</taxon>
        <taxon>Mucuna</taxon>
    </lineage>
</organism>
<protein>
    <submittedName>
        <fullName evidence="1">Uncharacterized protein</fullName>
    </submittedName>
</protein>
<feature type="non-terminal residue" evidence="1">
    <location>
        <position position="1"/>
    </location>
</feature>
<evidence type="ECO:0000313" key="1">
    <source>
        <dbReference type="EMBL" id="RDX83190.1"/>
    </source>
</evidence>
<comment type="caution">
    <text evidence="1">The sequence shown here is derived from an EMBL/GenBank/DDBJ whole genome shotgun (WGS) entry which is preliminary data.</text>
</comment>
<keyword evidence="2" id="KW-1185">Reference proteome</keyword>
<name>A0A371FY79_MUCPR</name>
<reference evidence="1" key="1">
    <citation type="submission" date="2018-05" db="EMBL/GenBank/DDBJ databases">
        <title>Draft genome of Mucuna pruriens seed.</title>
        <authorList>
            <person name="Nnadi N.E."/>
            <person name="Vos R."/>
            <person name="Hasami M.H."/>
            <person name="Devisetty U.K."/>
            <person name="Aguiy J.C."/>
        </authorList>
    </citation>
    <scope>NUCLEOTIDE SEQUENCE [LARGE SCALE GENOMIC DNA]</scope>
    <source>
        <strain evidence="1">JCA_2017</strain>
    </source>
</reference>